<dbReference type="EMBL" id="MCFH01000007">
    <property type="protein sequence ID" value="ORX56594.1"/>
    <property type="molecule type" value="Genomic_DNA"/>
</dbReference>
<dbReference type="Proteomes" id="UP000193719">
    <property type="component" value="Unassembled WGS sequence"/>
</dbReference>
<evidence type="ECO:0000313" key="2">
    <source>
        <dbReference type="Proteomes" id="UP000193719"/>
    </source>
</evidence>
<organism evidence="1 2">
    <name type="scientific">Piromyces finnis</name>
    <dbReference type="NCBI Taxonomy" id="1754191"/>
    <lineage>
        <taxon>Eukaryota</taxon>
        <taxon>Fungi</taxon>
        <taxon>Fungi incertae sedis</taxon>
        <taxon>Chytridiomycota</taxon>
        <taxon>Chytridiomycota incertae sedis</taxon>
        <taxon>Neocallimastigomycetes</taxon>
        <taxon>Neocallimastigales</taxon>
        <taxon>Neocallimastigaceae</taxon>
        <taxon>Piromyces</taxon>
    </lineage>
</organism>
<sequence length="136" mass="15452">LPQYDEMFQPLVFKSAVQGFQLKCQTDENGNLCPYSIYSITKTGADEVLVDTCKSKKCTENLLKVFKDTNIDQFIALKNSSFTTGNLSYEELSYVKYIISTLESENCQSQHITSNASYVKTNTFLLFILLLLLVLF</sequence>
<proteinExistence type="predicted"/>
<evidence type="ECO:0000313" key="1">
    <source>
        <dbReference type="EMBL" id="ORX56594.1"/>
    </source>
</evidence>
<protein>
    <submittedName>
        <fullName evidence="1">Uncharacterized protein</fullName>
    </submittedName>
</protein>
<dbReference type="OrthoDB" id="2170977at2759"/>
<comment type="caution">
    <text evidence="1">The sequence shown here is derived from an EMBL/GenBank/DDBJ whole genome shotgun (WGS) entry which is preliminary data.</text>
</comment>
<dbReference type="AlphaFoldDB" id="A0A1Y1VHZ2"/>
<reference evidence="1 2" key="1">
    <citation type="submission" date="2016-08" db="EMBL/GenBank/DDBJ databases">
        <title>Genomes of anaerobic fungi encode conserved fungal cellulosomes for biomass hydrolysis.</title>
        <authorList>
            <consortium name="DOE Joint Genome Institute"/>
            <person name="Haitjema C.H."/>
            <person name="Gilmore S.P."/>
            <person name="Henske J.K."/>
            <person name="Solomon K.V."/>
            <person name="De Groot R."/>
            <person name="Kuo A."/>
            <person name="Mondo S.J."/>
            <person name="Salamov A.A."/>
            <person name="Labutti K."/>
            <person name="Zhao Z."/>
            <person name="Chiniquy J."/>
            <person name="Barry K."/>
            <person name="Brewer H.M."/>
            <person name="Purvine S.O."/>
            <person name="Wright A.T."/>
            <person name="Boxma B."/>
            <person name="Van Alen T."/>
            <person name="Hackstein J.H."/>
            <person name="Baker S.E."/>
            <person name="Grigoriev I.V."/>
            <person name="O'Malley M.A."/>
        </authorList>
    </citation>
    <scope>NUCLEOTIDE SEQUENCE [LARGE SCALE GENOMIC DNA]</scope>
    <source>
        <strain evidence="2">finn</strain>
    </source>
</reference>
<reference evidence="1 2" key="2">
    <citation type="submission" date="2016-08" db="EMBL/GenBank/DDBJ databases">
        <title>Pervasive Adenine N6-methylation of Active Genes in Fungi.</title>
        <authorList>
            <consortium name="DOE Joint Genome Institute"/>
            <person name="Mondo S.J."/>
            <person name="Dannebaum R.O."/>
            <person name="Kuo R.C."/>
            <person name="Labutti K."/>
            <person name="Haridas S."/>
            <person name="Kuo A."/>
            <person name="Salamov A."/>
            <person name="Ahrendt S.R."/>
            <person name="Lipzen A."/>
            <person name="Sullivan W."/>
            <person name="Andreopoulos W.B."/>
            <person name="Clum A."/>
            <person name="Lindquist E."/>
            <person name="Daum C."/>
            <person name="Ramamoorthy G.K."/>
            <person name="Gryganskyi A."/>
            <person name="Culley D."/>
            <person name="Magnuson J.K."/>
            <person name="James T.Y."/>
            <person name="O'Malley M.A."/>
            <person name="Stajich J.E."/>
            <person name="Spatafora J.W."/>
            <person name="Visel A."/>
            <person name="Grigoriev I.V."/>
        </authorList>
    </citation>
    <scope>NUCLEOTIDE SEQUENCE [LARGE SCALE GENOMIC DNA]</scope>
    <source>
        <strain evidence="2">finn</strain>
    </source>
</reference>
<name>A0A1Y1VHZ2_9FUNG</name>
<gene>
    <name evidence="1" type="ORF">BCR36DRAFT_279599</name>
</gene>
<accession>A0A1Y1VHZ2</accession>
<feature type="non-terminal residue" evidence="1">
    <location>
        <position position="1"/>
    </location>
</feature>
<keyword evidence="2" id="KW-1185">Reference proteome</keyword>